<feature type="region of interest" description="Disordered" evidence="1">
    <location>
        <begin position="410"/>
        <end position="450"/>
    </location>
</feature>
<proteinExistence type="predicted"/>
<keyword evidence="2" id="KW-1133">Transmembrane helix</keyword>
<dbReference type="Proteomes" id="UP000799640">
    <property type="component" value="Unassembled WGS sequence"/>
</dbReference>
<dbReference type="EMBL" id="ML996698">
    <property type="protein sequence ID" value="KAF2399299.1"/>
    <property type="molecule type" value="Genomic_DNA"/>
</dbReference>
<dbReference type="AlphaFoldDB" id="A0A6G1HTY9"/>
<feature type="compositionally biased region" description="Basic and acidic residues" evidence="1">
    <location>
        <begin position="352"/>
        <end position="362"/>
    </location>
</feature>
<feature type="compositionally biased region" description="Basic and acidic residues" evidence="1">
    <location>
        <begin position="429"/>
        <end position="442"/>
    </location>
</feature>
<gene>
    <name evidence="4" type="ORF">EJ06DRAFT_79794</name>
</gene>
<sequence>MIVLPQALRVLALAAMVRASGVARLEDRQAAATTTDSGLPVVPKASTPASTTSTYSGLPVVPKGPDLGVPTTTTVYNPQISVAEFDPALASVTLVFTWGWENVANAVGMYVVTTVGWTSTYAPLTSVFTPPASCSLNYVVRSLTRDPPSVWVGSTKACYPPGYISMSYYSPGICPQGYTIADSGVLAASSQTHAYCCPTGYDINPGSSACYSMSNSLPTTLSGSTSPTSIWTITALYRHYLTPPVSGKLTNFVPHSDIYTTMAGKGPVQFIVTPVSIRWAATDKAVLDWLSTTAGSANSTSPASIAPRTGVNIGAIVGGAVGGLAVLGLAIAGVLIFCLRRRKRRRQSVPTEDPKPEAESKQPFRGSYPGIQEMPSSTAGRQWPLDAQPEETRHELAAQPAGVGKIHELATEQREGRPMLGSGYAPKGPYERKRASLAREGEGSAGFGIG</sequence>
<keyword evidence="2" id="KW-0472">Membrane</keyword>
<evidence type="ECO:0000313" key="4">
    <source>
        <dbReference type="EMBL" id="KAF2399299.1"/>
    </source>
</evidence>
<reference evidence="4" key="1">
    <citation type="journal article" date="2020" name="Stud. Mycol.">
        <title>101 Dothideomycetes genomes: a test case for predicting lifestyles and emergence of pathogens.</title>
        <authorList>
            <person name="Haridas S."/>
            <person name="Albert R."/>
            <person name="Binder M."/>
            <person name="Bloem J."/>
            <person name="Labutti K."/>
            <person name="Salamov A."/>
            <person name="Andreopoulos B."/>
            <person name="Baker S."/>
            <person name="Barry K."/>
            <person name="Bills G."/>
            <person name="Bluhm B."/>
            <person name="Cannon C."/>
            <person name="Castanera R."/>
            <person name="Culley D."/>
            <person name="Daum C."/>
            <person name="Ezra D."/>
            <person name="Gonzalez J."/>
            <person name="Henrissat B."/>
            <person name="Kuo A."/>
            <person name="Liang C."/>
            <person name="Lipzen A."/>
            <person name="Lutzoni F."/>
            <person name="Magnuson J."/>
            <person name="Mondo S."/>
            <person name="Nolan M."/>
            <person name="Ohm R."/>
            <person name="Pangilinan J."/>
            <person name="Park H.-J."/>
            <person name="Ramirez L."/>
            <person name="Alfaro M."/>
            <person name="Sun H."/>
            <person name="Tritt A."/>
            <person name="Yoshinaga Y."/>
            <person name="Zwiers L.-H."/>
            <person name="Turgeon B."/>
            <person name="Goodwin S."/>
            <person name="Spatafora J."/>
            <person name="Crous P."/>
            <person name="Grigoriev I."/>
        </authorList>
    </citation>
    <scope>NUCLEOTIDE SEQUENCE</scope>
    <source>
        <strain evidence="4">CBS 262.69</strain>
    </source>
</reference>
<feature type="chain" id="PRO_5026235577" evidence="3">
    <location>
        <begin position="20"/>
        <end position="450"/>
    </location>
</feature>
<evidence type="ECO:0000256" key="1">
    <source>
        <dbReference type="SAM" id="MobiDB-lite"/>
    </source>
</evidence>
<keyword evidence="5" id="KW-1185">Reference proteome</keyword>
<feature type="signal peptide" evidence="3">
    <location>
        <begin position="1"/>
        <end position="19"/>
    </location>
</feature>
<evidence type="ECO:0000256" key="3">
    <source>
        <dbReference type="SAM" id="SignalP"/>
    </source>
</evidence>
<organism evidence="4 5">
    <name type="scientific">Trichodelitschia bisporula</name>
    <dbReference type="NCBI Taxonomy" id="703511"/>
    <lineage>
        <taxon>Eukaryota</taxon>
        <taxon>Fungi</taxon>
        <taxon>Dikarya</taxon>
        <taxon>Ascomycota</taxon>
        <taxon>Pezizomycotina</taxon>
        <taxon>Dothideomycetes</taxon>
        <taxon>Dothideomycetes incertae sedis</taxon>
        <taxon>Phaeotrichales</taxon>
        <taxon>Phaeotrichaceae</taxon>
        <taxon>Trichodelitschia</taxon>
    </lineage>
</organism>
<name>A0A6G1HTY9_9PEZI</name>
<feature type="region of interest" description="Disordered" evidence="1">
    <location>
        <begin position="33"/>
        <end position="58"/>
    </location>
</feature>
<protein>
    <submittedName>
        <fullName evidence="4">Uncharacterized protein</fullName>
    </submittedName>
</protein>
<keyword evidence="3" id="KW-0732">Signal</keyword>
<evidence type="ECO:0000313" key="5">
    <source>
        <dbReference type="Proteomes" id="UP000799640"/>
    </source>
</evidence>
<feature type="compositionally biased region" description="Low complexity" evidence="1">
    <location>
        <begin position="45"/>
        <end position="56"/>
    </location>
</feature>
<dbReference type="OrthoDB" id="4770059at2759"/>
<feature type="region of interest" description="Disordered" evidence="1">
    <location>
        <begin position="345"/>
        <end position="383"/>
    </location>
</feature>
<feature type="transmembrane region" description="Helical" evidence="2">
    <location>
        <begin position="313"/>
        <end position="339"/>
    </location>
</feature>
<evidence type="ECO:0000256" key="2">
    <source>
        <dbReference type="SAM" id="Phobius"/>
    </source>
</evidence>
<keyword evidence="2" id="KW-0812">Transmembrane</keyword>
<accession>A0A6G1HTY9</accession>